<proteinExistence type="predicted"/>
<dbReference type="AlphaFoldDB" id="A0AAW2XML5"/>
<dbReference type="PANTHER" id="PTHR33116:SF86">
    <property type="entry name" value="REVERSE TRANSCRIPTASE DOMAIN-CONTAINING PROTEIN"/>
    <property type="match status" value="1"/>
</dbReference>
<organism evidence="1">
    <name type="scientific">Sesamum latifolium</name>
    <dbReference type="NCBI Taxonomy" id="2727402"/>
    <lineage>
        <taxon>Eukaryota</taxon>
        <taxon>Viridiplantae</taxon>
        <taxon>Streptophyta</taxon>
        <taxon>Embryophyta</taxon>
        <taxon>Tracheophyta</taxon>
        <taxon>Spermatophyta</taxon>
        <taxon>Magnoliopsida</taxon>
        <taxon>eudicotyledons</taxon>
        <taxon>Gunneridae</taxon>
        <taxon>Pentapetalae</taxon>
        <taxon>asterids</taxon>
        <taxon>lamiids</taxon>
        <taxon>Lamiales</taxon>
        <taxon>Pedaliaceae</taxon>
        <taxon>Sesamum</taxon>
    </lineage>
</organism>
<comment type="caution">
    <text evidence="1">The sequence shown here is derived from an EMBL/GenBank/DDBJ whole genome shotgun (WGS) entry which is preliminary data.</text>
</comment>
<sequence>MGCKKGEHTVSVEDKIKHCGQVLQQWDKHNFGNVTRRIRELNEDISKWRKGYVTEDKRRVIKRKKAELEECLEREELVWKQRVRRLKVEGGRVLSKEVDIQGAILEYFCSIFQSTNPTTSKMDEVLASVEARVTDQMNEELRRPFTPEEVHATITQMHPFKSPGPDADFEEASGLKINLAKSAVVFSKNVPHPRRVELANQLGVVLKDKHDKYFGLPSIVGQSKKEVFSCVKDRVWQHIQNWTSKQLSQAGRTVFIKSIIQSIPTYIMSCFQIPYGLLKDIEGMEADFFWHQGKDRKIHWLVWGKLCKNKKEGGLGFRRLKAFNFALLANSVES</sequence>
<dbReference type="EMBL" id="JACGWN010000004">
    <property type="protein sequence ID" value="KAL0453461.1"/>
    <property type="molecule type" value="Genomic_DNA"/>
</dbReference>
<reference evidence="1" key="1">
    <citation type="submission" date="2020-06" db="EMBL/GenBank/DDBJ databases">
        <authorList>
            <person name="Li T."/>
            <person name="Hu X."/>
            <person name="Zhang T."/>
            <person name="Song X."/>
            <person name="Zhang H."/>
            <person name="Dai N."/>
            <person name="Sheng W."/>
            <person name="Hou X."/>
            <person name="Wei L."/>
        </authorList>
    </citation>
    <scope>NUCLEOTIDE SEQUENCE</scope>
    <source>
        <strain evidence="1">KEN1</strain>
        <tissue evidence="1">Leaf</tissue>
    </source>
</reference>
<gene>
    <name evidence="1" type="ORF">Slati_1324200</name>
</gene>
<reference evidence="1" key="2">
    <citation type="journal article" date="2024" name="Plant">
        <title>Genomic evolution and insights into agronomic trait innovations of Sesamum species.</title>
        <authorList>
            <person name="Miao H."/>
            <person name="Wang L."/>
            <person name="Qu L."/>
            <person name="Liu H."/>
            <person name="Sun Y."/>
            <person name="Le M."/>
            <person name="Wang Q."/>
            <person name="Wei S."/>
            <person name="Zheng Y."/>
            <person name="Lin W."/>
            <person name="Duan Y."/>
            <person name="Cao H."/>
            <person name="Xiong S."/>
            <person name="Wang X."/>
            <person name="Wei L."/>
            <person name="Li C."/>
            <person name="Ma Q."/>
            <person name="Ju M."/>
            <person name="Zhao R."/>
            <person name="Li G."/>
            <person name="Mu C."/>
            <person name="Tian Q."/>
            <person name="Mei H."/>
            <person name="Zhang T."/>
            <person name="Gao T."/>
            <person name="Zhang H."/>
        </authorList>
    </citation>
    <scope>NUCLEOTIDE SEQUENCE</scope>
    <source>
        <strain evidence="1">KEN1</strain>
    </source>
</reference>
<evidence type="ECO:0000313" key="1">
    <source>
        <dbReference type="EMBL" id="KAL0453461.1"/>
    </source>
</evidence>
<accession>A0AAW2XML5</accession>
<evidence type="ECO:0008006" key="2">
    <source>
        <dbReference type="Google" id="ProtNLM"/>
    </source>
</evidence>
<protein>
    <recommendedName>
        <fullName evidence="2">Reverse transcriptase</fullName>
    </recommendedName>
</protein>
<dbReference type="PANTHER" id="PTHR33116">
    <property type="entry name" value="REVERSE TRANSCRIPTASE ZINC-BINDING DOMAIN-CONTAINING PROTEIN-RELATED-RELATED"/>
    <property type="match status" value="1"/>
</dbReference>
<name>A0AAW2XML5_9LAMI</name>